<dbReference type="EMBL" id="JAUCGQ010000002">
    <property type="protein sequence ID" value="MDM7856153.1"/>
    <property type="molecule type" value="Genomic_DNA"/>
</dbReference>
<comment type="similarity">
    <text evidence="2 5">Belongs to the RecX family.</text>
</comment>
<accession>A0ABT7SIZ7</accession>
<reference evidence="10 11" key="1">
    <citation type="submission" date="2023-06" db="EMBL/GenBank/DDBJ databases">
        <title>Cellulomonas sp. MW4 Whole genome sequence.</title>
        <authorList>
            <person name="Park S."/>
        </authorList>
    </citation>
    <scope>NUCLEOTIDE SEQUENCE [LARGE SCALE GENOMIC DNA]</scope>
    <source>
        <strain evidence="10 11">MW4</strain>
    </source>
</reference>
<comment type="subcellular location">
    <subcellularLocation>
        <location evidence="1 5">Cytoplasm</location>
    </subcellularLocation>
</comment>
<evidence type="ECO:0000256" key="1">
    <source>
        <dbReference type="ARBA" id="ARBA00004496"/>
    </source>
</evidence>
<dbReference type="InterPro" id="IPR003783">
    <property type="entry name" value="Regulatory_RecX"/>
</dbReference>
<dbReference type="InterPro" id="IPR053926">
    <property type="entry name" value="RecX_HTH_1st"/>
</dbReference>
<comment type="function">
    <text evidence="5">Modulates RecA activity.</text>
</comment>
<dbReference type="InterPro" id="IPR053924">
    <property type="entry name" value="RecX_HTH_2nd"/>
</dbReference>
<gene>
    <name evidence="5" type="primary">recX</name>
    <name evidence="10" type="ORF">QRT04_14545</name>
</gene>
<dbReference type="Pfam" id="PF21982">
    <property type="entry name" value="RecX_HTH1"/>
    <property type="match status" value="1"/>
</dbReference>
<evidence type="ECO:0000259" key="7">
    <source>
        <dbReference type="Pfam" id="PF02631"/>
    </source>
</evidence>
<evidence type="ECO:0000256" key="3">
    <source>
        <dbReference type="ARBA" id="ARBA00018111"/>
    </source>
</evidence>
<evidence type="ECO:0000259" key="8">
    <source>
        <dbReference type="Pfam" id="PF21981"/>
    </source>
</evidence>
<evidence type="ECO:0000256" key="5">
    <source>
        <dbReference type="HAMAP-Rule" id="MF_01114"/>
    </source>
</evidence>
<keyword evidence="4 5" id="KW-0963">Cytoplasm</keyword>
<proteinExistence type="inferred from homology"/>
<dbReference type="PANTHER" id="PTHR33602:SF1">
    <property type="entry name" value="REGULATORY PROTEIN RECX FAMILY PROTEIN"/>
    <property type="match status" value="1"/>
</dbReference>
<feature type="domain" description="RecX third three-helical" evidence="8">
    <location>
        <begin position="124"/>
        <end position="169"/>
    </location>
</feature>
<evidence type="ECO:0000256" key="6">
    <source>
        <dbReference type="SAM" id="MobiDB-lite"/>
    </source>
</evidence>
<dbReference type="InterPro" id="IPR053925">
    <property type="entry name" value="RecX_HTH_3rd"/>
</dbReference>
<dbReference type="Proteomes" id="UP001529338">
    <property type="component" value="Unassembled WGS sequence"/>
</dbReference>
<keyword evidence="11" id="KW-1185">Reference proteome</keyword>
<protein>
    <recommendedName>
        <fullName evidence="3 5">Regulatory protein RecX</fullName>
    </recommendedName>
</protein>
<evidence type="ECO:0000256" key="2">
    <source>
        <dbReference type="ARBA" id="ARBA00009695"/>
    </source>
</evidence>
<evidence type="ECO:0000259" key="9">
    <source>
        <dbReference type="Pfam" id="PF21982"/>
    </source>
</evidence>
<feature type="domain" description="RecX first three-helical" evidence="9">
    <location>
        <begin position="30"/>
        <end position="68"/>
    </location>
</feature>
<evidence type="ECO:0000313" key="10">
    <source>
        <dbReference type="EMBL" id="MDM7856153.1"/>
    </source>
</evidence>
<evidence type="ECO:0000313" key="11">
    <source>
        <dbReference type="Proteomes" id="UP001529338"/>
    </source>
</evidence>
<dbReference type="RefSeq" id="WP_289456376.1">
    <property type="nucleotide sequence ID" value="NZ_JAUCGQ010000002.1"/>
</dbReference>
<dbReference type="HAMAP" id="MF_01114">
    <property type="entry name" value="RecX"/>
    <property type="match status" value="1"/>
</dbReference>
<dbReference type="Pfam" id="PF02631">
    <property type="entry name" value="RecX_HTH2"/>
    <property type="match status" value="1"/>
</dbReference>
<evidence type="ECO:0000256" key="4">
    <source>
        <dbReference type="ARBA" id="ARBA00022490"/>
    </source>
</evidence>
<dbReference type="Pfam" id="PF21981">
    <property type="entry name" value="RecX_HTH3"/>
    <property type="match status" value="1"/>
</dbReference>
<dbReference type="PANTHER" id="PTHR33602">
    <property type="entry name" value="REGULATORY PROTEIN RECX FAMILY PROTEIN"/>
    <property type="match status" value="1"/>
</dbReference>
<dbReference type="InterPro" id="IPR036388">
    <property type="entry name" value="WH-like_DNA-bd_sf"/>
</dbReference>
<feature type="domain" description="RecX second three-helical" evidence="7">
    <location>
        <begin position="76"/>
        <end position="117"/>
    </location>
</feature>
<organism evidence="10 11">
    <name type="scientific">Cellulomonas alba</name>
    <dbReference type="NCBI Taxonomy" id="3053467"/>
    <lineage>
        <taxon>Bacteria</taxon>
        <taxon>Bacillati</taxon>
        <taxon>Actinomycetota</taxon>
        <taxon>Actinomycetes</taxon>
        <taxon>Micrococcales</taxon>
        <taxon>Cellulomonadaceae</taxon>
        <taxon>Cellulomonas</taxon>
    </lineage>
</organism>
<sequence length="195" mass="21233">MTHRRRRPADEPPPTGAAALDAEPDQEQVARAIALRLLTGAPRSRAQLEEAMARRDVPEGVASAVLDRFTEVGLVDDAEYARMLVRTRHAERGLSRRALAVELRRKGIGDDLAAEALDEVDEDDEEATARRLVRRKLMATAGLDAQVQARRTYAALGRKGYPPGLVARLIREELATAGFAATGWDAGEDEVSGGR</sequence>
<feature type="region of interest" description="Disordered" evidence="6">
    <location>
        <begin position="1"/>
        <end position="25"/>
    </location>
</feature>
<comment type="caution">
    <text evidence="10">The sequence shown here is derived from an EMBL/GenBank/DDBJ whole genome shotgun (WGS) entry which is preliminary data.</text>
</comment>
<dbReference type="Gene3D" id="1.10.10.10">
    <property type="entry name" value="Winged helix-like DNA-binding domain superfamily/Winged helix DNA-binding domain"/>
    <property type="match status" value="1"/>
</dbReference>
<name>A0ABT7SIZ7_9CELL</name>